<accession>A0A194AM44</accession>
<protein>
    <submittedName>
        <fullName evidence="2">Uncharacterized protein</fullName>
    </submittedName>
</protein>
<keyword evidence="1" id="KW-1133">Transmembrane helix</keyword>
<keyword evidence="1" id="KW-0812">Transmembrane</keyword>
<reference evidence="2" key="1">
    <citation type="submission" date="2016-03" db="EMBL/GenBank/DDBJ databases">
        <authorList>
            <person name="Ploux O."/>
        </authorList>
    </citation>
    <scope>NUCLEOTIDE SEQUENCE</scope>
    <source>
        <tissue evidence="2">Mantle</tissue>
    </source>
</reference>
<dbReference type="AlphaFoldDB" id="A0A194AM44"/>
<evidence type="ECO:0000313" key="2">
    <source>
        <dbReference type="EMBL" id="JAS03552.1"/>
    </source>
</evidence>
<proteinExistence type="predicted"/>
<dbReference type="EMBL" id="GELH01000719">
    <property type="protein sequence ID" value="JAS03553.1"/>
    <property type="molecule type" value="Transcribed_RNA"/>
</dbReference>
<name>A0A194AM44_PINFU</name>
<keyword evidence="1" id="KW-0472">Membrane</keyword>
<feature type="transmembrane region" description="Helical" evidence="1">
    <location>
        <begin position="20"/>
        <end position="38"/>
    </location>
</feature>
<dbReference type="EMBL" id="GELH01000720">
    <property type="protein sequence ID" value="JAS03552.1"/>
    <property type="molecule type" value="Transcribed_RNA"/>
</dbReference>
<organism evidence="2">
    <name type="scientific">Pinctada fucata</name>
    <name type="common">Akoya pearl oyster</name>
    <name type="synonym">Pinctada imbricata fucata</name>
    <dbReference type="NCBI Taxonomy" id="50426"/>
    <lineage>
        <taxon>Eukaryota</taxon>
        <taxon>Metazoa</taxon>
        <taxon>Spiralia</taxon>
        <taxon>Lophotrochozoa</taxon>
        <taxon>Mollusca</taxon>
        <taxon>Bivalvia</taxon>
        <taxon>Autobranchia</taxon>
        <taxon>Pteriomorphia</taxon>
        <taxon>Pterioida</taxon>
        <taxon>Pterioidea</taxon>
        <taxon>Pteriidae</taxon>
        <taxon>Pinctada</taxon>
    </lineage>
</organism>
<evidence type="ECO:0000256" key="1">
    <source>
        <dbReference type="SAM" id="Phobius"/>
    </source>
</evidence>
<sequence>MDPDKSYWIEPSEETRMENIFLSLSALFLCVVLVILVWKCCSNDSLEDEVLPQQNRVPITPIYAHELEPGIIVLQSQDGTYFRILQEYDSVKHKPGNVCTSGDQSNSPGACAETVHPIQHSVIQYIPQYTRPHYQTRPTAPPVVAENLIDIEVHDTPPPYTRH</sequence>